<evidence type="ECO:0000256" key="1">
    <source>
        <dbReference type="SAM" id="MobiDB-lite"/>
    </source>
</evidence>
<dbReference type="EMBL" id="CP013107">
    <property type="protein sequence ID" value="APG91754.1"/>
    <property type="molecule type" value="Genomic_DNA"/>
</dbReference>
<dbReference type="STRING" id="194963.SAMCFNEI73_Ch2476"/>
<dbReference type="Proteomes" id="UP000182306">
    <property type="component" value="Chromosome"/>
</dbReference>
<accession>A0A1L3LNU8</accession>
<sequence>MLPFAALMRALFRHPQSCHFISIGIALDHPLVLDLRNRDKAVDLSNDSLMPKSEEETWPRRKSQC</sequence>
<feature type="region of interest" description="Disordered" evidence="1">
    <location>
        <begin position="46"/>
        <end position="65"/>
    </location>
</feature>
<name>A0A1L3LNU8_9HYPH</name>
<dbReference type="AlphaFoldDB" id="A0A1L3LNU8"/>
<proteinExistence type="predicted"/>
<reference evidence="2 3" key="1">
    <citation type="submission" date="2015-10" db="EMBL/GenBank/DDBJ databases">
        <title>Genomic differences between typical nodule nitrogen-fixing rhizobial strains and those coming from bean seeds.</title>
        <authorList>
            <person name="Peralta H."/>
            <person name="Aguilar-Vera A."/>
            <person name="Diaz R."/>
            <person name="Mora Y."/>
            <person name="Martinez-Batallar G."/>
            <person name="Salazar E."/>
            <person name="Vargas-Lagunas C."/>
            <person name="Encarnacion S."/>
            <person name="Girard L."/>
            <person name="Mora J."/>
        </authorList>
    </citation>
    <scope>NUCLEOTIDE SEQUENCE [LARGE SCALE GENOMIC DNA]</scope>
    <source>
        <strain evidence="2 3">CFNEI 73</strain>
    </source>
</reference>
<gene>
    <name evidence="2" type="ORF">SAMCFNEI73_Ch2476</name>
</gene>
<protein>
    <submittedName>
        <fullName evidence="2">Uncharacterized protein</fullName>
    </submittedName>
</protein>
<dbReference type="KEGG" id="same:SAMCFNEI73_Ch2476"/>
<evidence type="ECO:0000313" key="2">
    <source>
        <dbReference type="EMBL" id="APG91754.1"/>
    </source>
</evidence>
<keyword evidence="3" id="KW-1185">Reference proteome</keyword>
<organism evidence="2 3">
    <name type="scientific">Sinorhizobium americanum</name>
    <dbReference type="NCBI Taxonomy" id="194963"/>
    <lineage>
        <taxon>Bacteria</taxon>
        <taxon>Pseudomonadati</taxon>
        <taxon>Pseudomonadota</taxon>
        <taxon>Alphaproteobacteria</taxon>
        <taxon>Hyphomicrobiales</taxon>
        <taxon>Rhizobiaceae</taxon>
        <taxon>Sinorhizobium/Ensifer group</taxon>
        <taxon>Sinorhizobium</taxon>
    </lineage>
</organism>
<evidence type="ECO:0000313" key="3">
    <source>
        <dbReference type="Proteomes" id="UP000182306"/>
    </source>
</evidence>